<evidence type="ECO:0000256" key="7">
    <source>
        <dbReference type="PIRSR" id="PIRSR602403-1"/>
    </source>
</evidence>
<feature type="binding site" description="axial binding residue" evidence="7">
    <location>
        <position position="301"/>
    </location>
    <ligand>
        <name>heme</name>
        <dbReference type="ChEBI" id="CHEBI:30413"/>
    </ligand>
    <ligandPart>
        <name>Fe</name>
        <dbReference type="ChEBI" id="CHEBI:18248"/>
    </ligandPart>
</feature>
<dbReference type="GeneID" id="19137900"/>
<evidence type="ECO:0000256" key="4">
    <source>
        <dbReference type="ARBA" id="ARBA00022723"/>
    </source>
</evidence>
<keyword evidence="8" id="KW-0503">Monooxygenase</keyword>
<dbReference type="SUPFAM" id="SSF48264">
    <property type="entry name" value="Cytochrome P450"/>
    <property type="match status" value="1"/>
</dbReference>
<dbReference type="AlphaFoldDB" id="M2SPK2"/>
<dbReference type="PROSITE" id="PS00086">
    <property type="entry name" value="CYTOCHROME_P450"/>
    <property type="match status" value="1"/>
</dbReference>
<evidence type="ECO:0000256" key="2">
    <source>
        <dbReference type="ARBA" id="ARBA00004685"/>
    </source>
</evidence>
<gene>
    <name evidence="9" type="ORF">COCSADRAFT_348521</name>
</gene>
<dbReference type="InterPro" id="IPR017972">
    <property type="entry name" value="Cyt_P450_CS"/>
</dbReference>
<dbReference type="KEGG" id="bsc:COCSADRAFT_348521"/>
<dbReference type="eggNOG" id="KOG0158">
    <property type="taxonomic scope" value="Eukaryota"/>
</dbReference>
<dbReference type="EMBL" id="KB445654">
    <property type="protein sequence ID" value="EMD59061.1"/>
    <property type="molecule type" value="Genomic_DNA"/>
</dbReference>
<dbReference type="InterPro" id="IPR002403">
    <property type="entry name" value="Cyt_P450_E_grp-IV"/>
</dbReference>
<dbReference type="GO" id="GO:0016705">
    <property type="term" value="F:oxidoreductase activity, acting on paired donors, with incorporation or reduction of molecular oxygen"/>
    <property type="evidence" value="ECO:0007669"/>
    <property type="project" value="InterPro"/>
</dbReference>
<dbReference type="InterPro" id="IPR036396">
    <property type="entry name" value="Cyt_P450_sf"/>
</dbReference>
<reference evidence="9 10" key="1">
    <citation type="journal article" date="2012" name="PLoS Pathog.">
        <title>Diverse lifestyles and strategies of plant pathogenesis encoded in the genomes of eighteen Dothideomycetes fungi.</title>
        <authorList>
            <person name="Ohm R.A."/>
            <person name="Feau N."/>
            <person name="Henrissat B."/>
            <person name="Schoch C.L."/>
            <person name="Horwitz B.A."/>
            <person name="Barry K.W."/>
            <person name="Condon B.J."/>
            <person name="Copeland A.C."/>
            <person name="Dhillon B."/>
            <person name="Glaser F."/>
            <person name="Hesse C.N."/>
            <person name="Kosti I."/>
            <person name="LaButti K."/>
            <person name="Lindquist E.A."/>
            <person name="Lucas S."/>
            <person name="Salamov A.A."/>
            <person name="Bradshaw R.E."/>
            <person name="Ciuffetti L."/>
            <person name="Hamelin R.C."/>
            <person name="Kema G.H.J."/>
            <person name="Lawrence C."/>
            <person name="Scott J.A."/>
            <person name="Spatafora J.W."/>
            <person name="Turgeon B.G."/>
            <person name="de Wit P.J.G.M."/>
            <person name="Zhong S."/>
            <person name="Goodwin S.B."/>
            <person name="Grigoriev I.V."/>
        </authorList>
    </citation>
    <scope>NUCLEOTIDE SEQUENCE [LARGE SCALE GENOMIC DNA]</scope>
    <source>
        <strain evidence="10">ND90Pr / ATCC 201652</strain>
    </source>
</reference>
<comment type="pathway">
    <text evidence="2">Mycotoxin biosynthesis.</text>
</comment>
<dbReference type="Proteomes" id="UP000016934">
    <property type="component" value="Unassembled WGS sequence"/>
</dbReference>
<evidence type="ECO:0000313" key="9">
    <source>
        <dbReference type="EMBL" id="EMD59061.1"/>
    </source>
</evidence>
<comment type="similarity">
    <text evidence="3 8">Belongs to the cytochrome P450 family.</text>
</comment>
<dbReference type="GO" id="GO:0004497">
    <property type="term" value="F:monooxygenase activity"/>
    <property type="evidence" value="ECO:0007669"/>
    <property type="project" value="UniProtKB-KW"/>
</dbReference>
<evidence type="ECO:0000256" key="8">
    <source>
        <dbReference type="RuleBase" id="RU000461"/>
    </source>
</evidence>
<dbReference type="HOGENOM" id="CLU_022195_1_0_1"/>
<dbReference type="OrthoDB" id="1844152at2759"/>
<accession>M2SPK2</accession>
<dbReference type="CDD" id="cd11041">
    <property type="entry name" value="CYP503A1-like"/>
    <property type="match status" value="1"/>
</dbReference>
<evidence type="ECO:0000256" key="5">
    <source>
        <dbReference type="ARBA" id="ARBA00023002"/>
    </source>
</evidence>
<dbReference type="PANTHER" id="PTHR46206:SF7">
    <property type="entry name" value="P450, PUTATIVE (EUROFUNG)-RELATED"/>
    <property type="match status" value="1"/>
</dbReference>
<proteinExistence type="inferred from homology"/>
<keyword evidence="10" id="KW-1185">Reference proteome</keyword>
<keyword evidence="6 7" id="KW-0408">Iron</keyword>
<dbReference type="InterPro" id="IPR001128">
    <property type="entry name" value="Cyt_P450"/>
</dbReference>
<dbReference type="PANTHER" id="PTHR46206">
    <property type="entry name" value="CYTOCHROME P450"/>
    <property type="match status" value="1"/>
</dbReference>
<protein>
    <recommendedName>
        <fullName evidence="11">Cytochrome P450</fullName>
    </recommendedName>
</protein>
<dbReference type="OMA" id="RIHRKAN"/>
<reference evidence="10" key="2">
    <citation type="journal article" date="2013" name="PLoS Genet.">
        <title>Comparative genome structure, secondary metabolite, and effector coding capacity across Cochliobolus pathogens.</title>
        <authorList>
            <person name="Condon B.J."/>
            <person name="Leng Y."/>
            <person name="Wu D."/>
            <person name="Bushley K.E."/>
            <person name="Ohm R.A."/>
            <person name="Otillar R."/>
            <person name="Martin J."/>
            <person name="Schackwitz W."/>
            <person name="Grimwood J."/>
            <person name="MohdZainudin N."/>
            <person name="Xue C."/>
            <person name="Wang R."/>
            <person name="Manning V.A."/>
            <person name="Dhillon B."/>
            <person name="Tu Z.J."/>
            <person name="Steffenson B.J."/>
            <person name="Salamov A."/>
            <person name="Sun H."/>
            <person name="Lowry S."/>
            <person name="LaButti K."/>
            <person name="Han J."/>
            <person name="Copeland A."/>
            <person name="Lindquist E."/>
            <person name="Barry K."/>
            <person name="Schmutz J."/>
            <person name="Baker S.E."/>
            <person name="Ciuffetti L.M."/>
            <person name="Grigoriev I.V."/>
            <person name="Zhong S."/>
            <person name="Turgeon B.G."/>
        </authorList>
    </citation>
    <scope>NUCLEOTIDE SEQUENCE [LARGE SCALE GENOMIC DNA]</scope>
    <source>
        <strain evidence="10">ND90Pr / ATCC 201652</strain>
    </source>
</reference>
<dbReference type="RefSeq" id="XP_007705490.1">
    <property type="nucleotide sequence ID" value="XM_007707300.1"/>
</dbReference>
<dbReference type="GO" id="GO:0005506">
    <property type="term" value="F:iron ion binding"/>
    <property type="evidence" value="ECO:0007669"/>
    <property type="project" value="InterPro"/>
</dbReference>
<keyword evidence="5 8" id="KW-0560">Oxidoreductase</keyword>
<evidence type="ECO:0000256" key="3">
    <source>
        <dbReference type="ARBA" id="ARBA00010617"/>
    </source>
</evidence>
<organism evidence="9 10">
    <name type="scientific">Cochliobolus sativus (strain ND90Pr / ATCC 201652)</name>
    <name type="common">Common root rot and spot blotch fungus</name>
    <name type="synonym">Bipolaris sorokiniana</name>
    <dbReference type="NCBI Taxonomy" id="665912"/>
    <lineage>
        <taxon>Eukaryota</taxon>
        <taxon>Fungi</taxon>
        <taxon>Dikarya</taxon>
        <taxon>Ascomycota</taxon>
        <taxon>Pezizomycotina</taxon>
        <taxon>Dothideomycetes</taxon>
        <taxon>Pleosporomycetidae</taxon>
        <taxon>Pleosporales</taxon>
        <taxon>Pleosporineae</taxon>
        <taxon>Pleosporaceae</taxon>
        <taxon>Bipolaris</taxon>
    </lineage>
</organism>
<evidence type="ECO:0000256" key="1">
    <source>
        <dbReference type="ARBA" id="ARBA00001971"/>
    </source>
</evidence>
<evidence type="ECO:0000256" key="6">
    <source>
        <dbReference type="ARBA" id="ARBA00023004"/>
    </source>
</evidence>
<dbReference type="GO" id="GO:0020037">
    <property type="term" value="F:heme binding"/>
    <property type="evidence" value="ECO:0007669"/>
    <property type="project" value="InterPro"/>
</dbReference>
<dbReference type="Gene3D" id="1.10.630.10">
    <property type="entry name" value="Cytochrome P450"/>
    <property type="match status" value="1"/>
</dbReference>
<sequence>MDPQIAVNVSQLLQATGVAVLIFSRNSCYALMNEQGIPTVVIPASLLPELRKLPDDVLSRAETTEINIFDKLNLLIAKVSSRVFVGPEMCQDPKYIDTAAGYTLEFMNAVHSVKTLRLWLKPYLEPRTPEVKNLRQREKLAKKILRPLIEERIHRKANNSSWQEPDDLLTMIFAAIHTTTATATNIFYTLAATPESVPSQPNNDGIITFCALQQMEKLDSYMKEVMRVSPSFLTSFVRYVEKGFALSTGHHIPAGVMIEASAASIYKDNEFYQSPESFDGFRSLSRPTKRALNFGYGRHACPGRFFAANEIKMVLARMLLQYDVKMPDGKTDM</sequence>
<evidence type="ECO:0000313" key="10">
    <source>
        <dbReference type="Proteomes" id="UP000016934"/>
    </source>
</evidence>
<dbReference type="PRINTS" id="PR00465">
    <property type="entry name" value="EP450IV"/>
</dbReference>
<name>M2SPK2_COCSN</name>
<comment type="cofactor">
    <cofactor evidence="1 7">
        <name>heme</name>
        <dbReference type="ChEBI" id="CHEBI:30413"/>
    </cofactor>
</comment>
<dbReference type="Pfam" id="PF00067">
    <property type="entry name" value="p450"/>
    <property type="match status" value="1"/>
</dbReference>
<keyword evidence="4 7" id="KW-0479">Metal-binding</keyword>
<evidence type="ECO:0008006" key="11">
    <source>
        <dbReference type="Google" id="ProtNLM"/>
    </source>
</evidence>
<keyword evidence="7 8" id="KW-0349">Heme</keyword>